<name>A0A934HT98_9CLOT</name>
<dbReference type="AlphaFoldDB" id="A0A934HT98"/>
<keyword evidence="2" id="KW-1185">Reference proteome</keyword>
<organism evidence="1 2">
    <name type="scientific">Clostridium aciditolerans</name>
    <dbReference type="NCBI Taxonomy" id="339861"/>
    <lineage>
        <taxon>Bacteria</taxon>
        <taxon>Bacillati</taxon>
        <taxon>Bacillota</taxon>
        <taxon>Clostridia</taxon>
        <taxon>Eubacteriales</taxon>
        <taxon>Clostridiaceae</taxon>
        <taxon>Clostridium</taxon>
    </lineage>
</organism>
<evidence type="ECO:0000313" key="1">
    <source>
        <dbReference type="EMBL" id="MBI6873920.1"/>
    </source>
</evidence>
<dbReference type="Proteomes" id="UP000622687">
    <property type="component" value="Unassembled WGS sequence"/>
</dbReference>
<reference evidence="1" key="1">
    <citation type="submission" date="2020-12" db="EMBL/GenBank/DDBJ databases">
        <title>Clostridium thailandense sp. nov., a novel acetogenic bacterium isolated from peat land soil in Thailand.</title>
        <authorList>
            <person name="Chaikitkaew S."/>
            <person name="Birkeland N.K."/>
        </authorList>
    </citation>
    <scope>NUCLEOTIDE SEQUENCE</scope>
    <source>
        <strain evidence="1">DSM 17425</strain>
    </source>
</reference>
<gene>
    <name evidence="1" type="ORF">I6U51_14635</name>
</gene>
<sequence>MSYTVIDLLDKAIVIAEKRKELYNELAVKTMRNSSLYIFVNVFIKNTDRTIEYYKQLKSEANNTNCEEIAFVVYDKISFLINEFNQKIFFLNNLSIKSLLKSSLDIEKDVLALFIDIQGRLVKSKEDTNTAAYKILSKVIIQKERNIKELQSFIKTYSFQ</sequence>
<protein>
    <submittedName>
        <fullName evidence="1">Uncharacterized protein</fullName>
    </submittedName>
</protein>
<evidence type="ECO:0000313" key="2">
    <source>
        <dbReference type="Proteomes" id="UP000622687"/>
    </source>
</evidence>
<comment type="caution">
    <text evidence="1">The sequence shown here is derived from an EMBL/GenBank/DDBJ whole genome shotgun (WGS) entry which is preliminary data.</text>
</comment>
<dbReference type="RefSeq" id="WP_211143340.1">
    <property type="nucleotide sequence ID" value="NZ_JAEEGB010000016.1"/>
</dbReference>
<proteinExistence type="predicted"/>
<dbReference type="EMBL" id="JAEEGB010000016">
    <property type="protein sequence ID" value="MBI6873920.1"/>
    <property type="molecule type" value="Genomic_DNA"/>
</dbReference>
<accession>A0A934HT98</accession>